<dbReference type="PANTHER" id="PTHR21646">
    <property type="entry name" value="UBIQUITIN CARBOXYL-TERMINAL HYDROLASE"/>
    <property type="match status" value="1"/>
</dbReference>
<dbReference type="InterPro" id="IPR001394">
    <property type="entry name" value="Peptidase_C19_UCH"/>
</dbReference>
<dbReference type="SUPFAM" id="SSF54001">
    <property type="entry name" value="Cysteine proteinases"/>
    <property type="match status" value="1"/>
</dbReference>
<accession>A0A8B6GHB7</accession>
<feature type="domain" description="USP" evidence="4">
    <location>
        <begin position="41"/>
        <end position="143"/>
    </location>
</feature>
<sequence>MLYCFDYLVKLVSFPVYVFIGLCCHIINIYWENKINGTKPKGLENIGNTCFMNAILQNLAWCPKLEAELEMIKLEEFCKMTKCILQLLKYSHSKEPIDFKPSEVLGAARKKNNRFNGNYQQDSFEMFNTIIEAMEDELQQLNK</sequence>
<dbReference type="InterPro" id="IPR050185">
    <property type="entry name" value="Ub_carboxyl-term_hydrolase"/>
</dbReference>
<evidence type="ECO:0000313" key="6">
    <source>
        <dbReference type="Proteomes" id="UP000596742"/>
    </source>
</evidence>
<evidence type="ECO:0000259" key="4">
    <source>
        <dbReference type="PROSITE" id="PS50235"/>
    </source>
</evidence>
<dbReference type="GO" id="GO:0016579">
    <property type="term" value="P:protein deubiquitination"/>
    <property type="evidence" value="ECO:0007669"/>
    <property type="project" value="InterPro"/>
</dbReference>
<dbReference type="AlphaFoldDB" id="A0A8B6GHB7"/>
<comment type="caution">
    <text evidence="5">The sequence shown here is derived from an EMBL/GenBank/DDBJ whole genome shotgun (WGS) entry which is preliminary data.</text>
</comment>
<dbReference type="InterPro" id="IPR038765">
    <property type="entry name" value="Papain-like_cys_pep_sf"/>
</dbReference>
<protein>
    <recommendedName>
        <fullName evidence="2">ubiquitinyl hydrolase 1</fullName>
        <ecNumber evidence="2">3.4.19.12</ecNumber>
    </recommendedName>
</protein>
<keyword evidence="3" id="KW-0472">Membrane</keyword>
<comment type="catalytic activity">
    <reaction evidence="1">
        <text>Thiol-dependent hydrolysis of ester, thioester, amide, peptide and isopeptide bonds formed by the C-terminal Gly of ubiquitin (a 76-residue protein attached to proteins as an intracellular targeting signal).</text>
        <dbReference type="EC" id="3.4.19.12"/>
    </reaction>
</comment>
<dbReference type="PROSITE" id="PS50235">
    <property type="entry name" value="USP_3"/>
    <property type="match status" value="1"/>
</dbReference>
<keyword evidence="6" id="KW-1185">Reference proteome</keyword>
<dbReference type="OrthoDB" id="6160766at2759"/>
<dbReference type="InterPro" id="IPR028889">
    <property type="entry name" value="USP"/>
</dbReference>
<evidence type="ECO:0000313" key="5">
    <source>
        <dbReference type="EMBL" id="VDI63895.1"/>
    </source>
</evidence>
<name>A0A8B6GHB7_MYTGA</name>
<feature type="non-terminal residue" evidence="5">
    <location>
        <position position="1"/>
    </location>
</feature>
<keyword evidence="3" id="KW-0812">Transmembrane</keyword>
<reference evidence="5" key="1">
    <citation type="submission" date="2018-11" db="EMBL/GenBank/DDBJ databases">
        <authorList>
            <person name="Alioto T."/>
            <person name="Alioto T."/>
        </authorList>
    </citation>
    <scope>NUCLEOTIDE SEQUENCE</scope>
</reference>
<dbReference type="PROSITE" id="PS00972">
    <property type="entry name" value="USP_1"/>
    <property type="match status" value="1"/>
</dbReference>
<feature type="transmembrane region" description="Helical" evidence="3">
    <location>
        <begin position="12"/>
        <end position="31"/>
    </location>
</feature>
<dbReference type="GO" id="GO:0004843">
    <property type="term" value="F:cysteine-type deubiquitinase activity"/>
    <property type="evidence" value="ECO:0007669"/>
    <property type="project" value="UniProtKB-EC"/>
</dbReference>
<dbReference type="Gene3D" id="3.90.70.10">
    <property type="entry name" value="Cysteine proteinases"/>
    <property type="match status" value="1"/>
</dbReference>
<dbReference type="Proteomes" id="UP000596742">
    <property type="component" value="Unassembled WGS sequence"/>
</dbReference>
<proteinExistence type="predicted"/>
<evidence type="ECO:0000256" key="3">
    <source>
        <dbReference type="SAM" id="Phobius"/>
    </source>
</evidence>
<dbReference type="Pfam" id="PF00443">
    <property type="entry name" value="UCH"/>
    <property type="match status" value="1"/>
</dbReference>
<organism evidence="5 6">
    <name type="scientific">Mytilus galloprovincialis</name>
    <name type="common">Mediterranean mussel</name>
    <dbReference type="NCBI Taxonomy" id="29158"/>
    <lineage>
        <taxon>Eukaryota</taxon>
        <taxon>Metazoa</taxon>
        <taxon>Spiralia</taxon>
        <taxon>Lophotrochozoa</taxon>
        <taxon>Mollusca</taxon>
        <taxon>Bivalvia</taxon>
        <taxon>Autobranchia</taxon>
        <taxon>Pteriomorphia</taxon>
        <taxon>Mytilida</taxon>
        <taxon>Mytiloidea</taxon>
        <taxon>Mytilidae</taxon>
        <taxon>Mytilinae</taxon>
        <taxon>Mytilus</taxon>
    </lineage>
</organism>
<dbReference type="EMBL" id="UYJE01008433">
    <property type="protein sequence ID" value="VDI63895.1"/>
    <property type="molecule type" value="Genomic_DNA"/>
</dbReference>
<gene>
    <name evidence="5" type="ORF">MGAL_10B075525</name>
</gene>
<keyword evidence="3" id="KW-1133">Transmembrane helix</keyword>
<evidence type="ECO:0000256" key="2">
    <source>
        <dbReference type="ARBA" id="ARBA00012759"/>
    </source>
</evidence>
<dbReference type="EC" id="3.4.19.12" evidence="2"/>
<dbReference type="InterPro" id="IPR018200">
    <property type="entry name" value="USP_CS"/>
</dbReference>
<evidence type="ECO:0000256" key="1">
    <source>
        <dbReference type="ARBA" id="ARBA00000707"/>
    </source>
</evidence>